<keyword evidence="8" id="KW-1185">Reference proteome</keyword>
<evidence type="ECO:0000256" key="3">
    <source>
        <dbReference type="ARBA" id="ARBA00022989"/>
    </source>
</evidence>
<organism evidence="7 8">
    <name type="scientific">Patiriisocius marinus</name>
    <dbReference type="NCBI Taxonomy" id="1397112"/>
    <lineage>
        <taxon>Bacteria</taxon>
        <taxon>Pseudomonadati</taxon>
        <taxon>Bacteroidota</taxon>
        <taxon>Flavobacteriia</taxon>
        <taxon>Flavobacteriales</taxon>
        <taxon>Flavobacteriaceae</taxon>
        <taxon>Patiriisocius</taxon>
    </lineage>
</organism>
<feature type="domain" description="EamA" evidence="6">
    <location>
        <begin position="7"/>
        <end position="137"/>
    </location>
</feature>
<dbReference type="PANTHER" id="PTHR32322">
    <property type="entry name" value="INNER MEMBRANE TRANSPORTER"/>
    <property type="match status" value="1"/>
</dbReference>
<feature type="transmembrane region" description="Helical" evidence="5">
    <location>
        <begin position="37"/>
        <end position="56"/>
    </location>
</feature>
<sequence>MKSIPKKWIYLIILSAVWGSSFILIKKALIGLTPLQLGALRTLFAATFLLLIGFPYLKKIEIHKWKWIAISAFLGTFIPAFLFAFAETEIDSAVASILNSTTPIMTLILGAVLFSITFTRNQLIGVFVGLIGSMLLIWSGADVNPDQNYWYATLILLASICYAFNVNIIKRHLQEIPAMAIAVGNFIVLIIPAFLVLLFSDFFTTETLHNPEVHTALGYLVILAVVGTGVAKVMFNKLVQMSTPVFASSVTYTIPIIALLWGFLDGETFTLWQGGAALVILLGVLLTNRK</sequence>
<evidence type="ECO:0000313" key="8">
    <source>
        <dbReference type="Proteomes" id="UP000326509"/>
    </source>
</evidence>
<evidence type="ECO:0000313" key="7">
    <source>
        <dbReference type="EMBL" id="GER60328.1"/>
    </source>
</evidence>
<dbReference type="AlphaFoldDB" id="A0A5J4J2S0"/>
<comment type="subcellular location">
    <subcellularLocation>
        <location evidence="1">Membrane</location>
        <topology evidence="1">Multi-pass membrane protein</topology>
    </subcellularLocation>
</comment>
<dbReference type="PANTHER" id="PTHR32322:SF9">
    <property type="entry name" value="AMINO-ACID METABOLITE EFFLUX PUMP-RELATED"/>
    <property type="match status" value="1"/>
</dbReference>
<feature type="transmembrane region" description="Helical" evidence="5">
    <location>
        <begin position="216"/>
        <end position="233"/>
    </location>
</feature>
<feature type="domain" description="EamA" evidence="6">
    <location>
        <begin position="151"/>
        <end position="288"/>
    </location>
</feature>
<name>A0A5J4J2S0_9FLAO</name>
<protein>
    <submittedName>
        <fullName evidence="7">Permease</fullName>
    </submittedName>
</protein>
<feature type="transmembrane region" description="Helical" evidence="5">
    <location>
        <begin position="92"/>
        <end position="116"/>
    </location>
</feature>
<accession>A0A5J4J2S0</accession>
<feature type="transmembrane region" description="Helical" evidence="5">
    <location>
        <begin position="68"/>
        <end position="86"/>
    </location>
</feature>
<feature type="transmembrane region" description="Helical" evidence="5">
    <location>
        <begin position="7"/>
        <end position="25"/>
    </location>
</feature>
<dbReference type="InterPro" id="IPR037185">
    <property type="entry name" value="EmrE-like"/>
</dbReference>
<feature type="transmembrane region" description="Helical" evidence="5">
    <location>
        <begin position="245"/>
        <end position="264"/>
    </location>
</feature>
<feature type="transmembrane region" description="Helical" evidence="5">
    <location>
        <begin position="270"/>
        <end position="287"/>
    </location>
</feature>
<evidence type="ECO:0000256" key="2">
    <source>
        <dbReference type="ARBA" id="ARBA00022692"/>
    </source>
</evidence>
<proteinExistence type="predicted"/>
<feature type="transmembrane region" description="Helical" evidence="5">
    <location>
        <begin position="149"/>
        <end position="168"/>
    </location>
</feature>
<dbReference type="GO" id="GO:0016020">
    <property type="term" value="C:membrane"/>
    <property type="evidence" value="ECO:0007669"/>
    <property type="project" value="UniProtKB-SubCell"/>
</dbReference>
<feature type="transmembrane region" description="Helical" evidence="5">
    <location>
        <begin position="123"/>
        <end position="143"/>
    </location>
</feature>
<dbReference type="InterPro" id="IPR000620">
    <property type="entry name" value="EamA_dom"/>
</dbReference>
<gene>
    <name evidence="7" type="primary">fjo11</name>
    <name evidence="7" type="ORF">ULMA_24360</name>
</gene>
<reference evidence="7 8" key="1">
    <citation type="submission" date="2019-08" db="EMBL/GenBank/DDBJ databases">
        <title>Draft genome sequence of Ulvibacter marinus type strain NBRC 109484.</title>
        <authorList>
            <person name="Kawano K."/>
            <person name="Ushijima N."/>
            <person name="Kihara M."/>
            <person name="Itoh H."/>
        </authorList>
    </citation>
    <scope>NUCLEOTIDE SEQUENCE [LARGE SCALE GENOMIC DNA]</scope>
    <source>
        <strain evidence="7 8">NBRC 109484</strain>
    </source>
</reference>
<keyword evidence="3 5" id="KW-1133">Transmembrane helix</keyword>
<comment type="caution">
    <text evidence="7">The sequence shown here is derived from an EMBL/GenBank/DDBJ whole genome shotgun (WGS) entry which is preliminary data.</text>
</comment>
<evidence type="ECO:0000256" key="1">
    <source>
        <dbReference type="ARBA" id="ARBA00004141"/>
    </source>
</evidence>
<dbReference type="Pfam" id="PF00892">
    <property type="entry name" value="EamA"/>
    <property type="match status" value="2"/>
</dbReference>
<evidence type="ECO:0000259" key="6">
    <source>
        <dbReference type="Pfam" id="PF00892"/>
    </source>
</evidence>
<dbReference type="OrthoDB" id="1117213at2"/>
<dbReference type="Proteomes" id="UP000326509">
    <property type="component" value="Unassembled WGS sequence"/>
</dbReference>
<evidence type="ECO:0000256" key="4">
    <source>
        <dbReference type="ARBA" id="ARBA00023136"/>
    </source>
</evidence>
<keyword evidence="4 5" id="KW-0472">Membrane</keyword>
<dbReference type="SUPFAM" id="SSF103481">
    <property type="entry name" value="Multidrug resistance efflux transporter EmrE"/>
    <property type="match status" value="2"/>
</dbReference>
<dbReference type="EMBL" id="BKCG01000007">
    <property type="protein sequence ID" value="GER60328.1"/>
    <property type="molecule type" value="Genomic_DNA"/>
</dbReference>
<keyword evidence="2 5" id="KW-0812">Transmembrane</keyword>
<evidence type="ECO:0000256" key="5">
    <source>
        <dbReference type="SAM" id="Phobius"/>
    </source>
</evidence>
<dbReference type="RefSeq" id="WP_151674768.1">
    <property type="nucleotide sequence ID" value="NZ_BKCG01000007.1"/>
</dbReference>
<feature type="transmembrane region" description="Helical" evidence="5">
    <location>
        <begin position="180"/>
        <end position="204"/>
    </location>
</feature>
<dbReference type="InterPro" id="IPR050638">
    <property type="entry name" value="AA-Vitamin_Transporters"/>
</dbReference>